<evidence type="ECO:0008006" key="4">
    <source>
        <dbReference type="Google" id="ProtNLM"/>
    </source>
</evidence>
<dbReference type="PROSITE" id="PS51482">
    <property type="entry name" value="DEGV"/>
    <property type="match status" value="1"/>
</dbReference>
<dbReference type="RefSeq" id="WP_343251677.1">
    <property type="nucleotide sequence ID" value="NZ_HG937516.1"/>
</dbReference>
<accession>A0A292II37</accession>
<dbReference type="AlphaFoldDB" id="A0A292II37"/>
<keyword evidence="1" id="KW-0446">Lipid-binding</keyword>
<dbReference type="Pfam" id="PF02645">
    <property type="entry name" value="DegV"/>
    <property type="match status" value="1"/>
</dbReference>
<name>A0A292II37_9MOLU</name>
<reference evidence="2 3" key="1">
    <citation type="journal article" date="2015" name="Clin. Infect. Dis.">
        <title>Genomic Investigations unmask Mycoplasma amphoriforme, a new respiratory pathogen.</title>
        <authorList>
            <person name="Gillespie S.H."/>
            <person name="Ling C.L."/>
            <person name="Oravcova K."/>
            <person name="Pinheiro M."/>
            <person name="Wells L."/>
            <person name="Bryant J.M."/>
            <person name="McHugh T.D."/>
            <person name="Bebear C."/>
            <person name="Webster D."/>
            <person name="Harris S.R."/>
            <person name="Seth-Smith H.M."/>
            <person name="Thomson N.R."/>
        </authorList>
    </citation>
    <scope>NUCLEOTIDE SEQUENCE [LARGE SCALE GENOMIC DNA]</scope>
    <source>
        <strain evidence="2 3">A39</strain>
    </source>
</reference>
<dbReference type="PANTHER" id="PTHR33434:SF2">
    <property type="entry name" value="FATTY ACID-BINDING PROTEIN TM_1468"/>
    <property type="match status" value="1"/>
</dbReference>
<evidence type="ECO:0000256" key="1">
    <source>
        <dbReference type="ARBA" id="ARBA00023121"/>
    </source>
</evidence>
<proteinExistence type="predicted"/>
<sequence length="303" mass="33914">MSNLSHVTSRKVAIITDTSSTIKPEEIKDVYVISMMITLENKNLKDGREISAADIFKYLQDNPKNADLKTSSPVTMDMVQLATEVAQKYDEVIILPLTSGLSATYNQWKLLLESELKAFKNLHLFQTNDIAISLKWLVEDVLDLLKKHASITEITTFIQEWHSRIACTVVLNDLTQVKRGGRIGKIKAIIAGLLKIKPILQFYGGKNTLIDRAFSNKTAIEKSFNLFEKLLGISKTSPKIMRLGFCNSFRDKTSINAILNELKEVAQAYGVKTIEQSFITPVISAHTGNDAFSISVLIHPKNK</sequence>
<dbReference type="InterPro" id="IPR003797">
    <property type="entry name" value="DegV"/>
</dbReference>
<dbReference type="PANTHER" id="PTHR33434">
    <property type="entry name" value="DEGV DOMAIN-CONTAINING PROTEIN DR_1986-RELATED"/>
    <property type="match status" value="1"/>
</dbReference>
<protein>
    <recommendedName>
        <fullName evidence="4">DegV domain-containing protein</fullName>
    </recommendedName>
</protein>
<organism evidence="2 3">
    <name type="scientific">Mycoplasma amphoriforme A39</name>
    <dbReference type="NCBI Taxonomy" id="572419"/>
    <lineage>
        <taxon>Bacteria</taxon>
        <taxon>Bacillati</taxon>
        <taxon>Mycoplasmatota</taxon>
        <taxon>Mollicutes</taxon>
        <taxon>Mycoplasmataceae</taxon>
        <taxon>Mycoplasma</taxon>
    </lineage>
</organism>
<dbReference type="Gene3D" id="3.30.1180.10">
    <property type="match status" value="1"/>
</dbReference>
<dbReference type="NCBIfam" id="TIGR00762">
    <property type="entry name" value="DegV"/>
    <property type="match status" value="1"/>
</dbReference>
<keyword evidence="3" id="KW-1185">Reference proteome</keyword>
<dbReference type="Gene3D" id="3.40.50.10170">
    <property type="match status" value="1"/>
</dbReference>
<dbReference type="KEGG" id="mamp:MAMA39_02100"/>
<dbReference type="EMBL" id="HG937516">
    <property type="protein sequence ID" value="CDN40333.1"/>
    <property type="molecule type" value="Genomic_DNA"/>
</dbReference>
<dbReference type="InterPro" id="IPR043168">
    <property type="entry name" value="DegV_C"/>
</dbReference>
<gene>
    <name evidence="2" type="ORF">MAMA39_02100</name>
</gene>
<dbReference type="GO" id="GO:0008289">
    <property type="term" value="F:lipid binding"/>
    <property type="evidence" value="ECO:0007669"/>
    <property type="project" value="UniProtKB-KW"/>
</dbReference>
<dbReference type="SUPFAM" id="SSF82549">
    <property type="entry name" value="DAK1/DegV-like"/>
    <property type="match status" value="1"/>
</dbReference>
<dbReference type="InterPro" id="IPR050270">
    <property type="entry name" value="DegV_domain_contain"/>
</dbReference>
<evidence type="ECO:0000313" key="2">
    <source>
        <dbReference type="EMBL" id="CDN40333.1"/>
    </source>
</evidence>
<evidence type="ECO:0000313" key="3">
    <source>
        <dbReference type="Proteomes" id="UP000261764"/>
    </source>
</evidence>
<dbReference type="Proteomes" id="UP000261764">
    <property type="component" value="Chromosome I"/>
</dbReference>